<accession>X0X855</accession>
<feature type="region of interest" description="Disordered" evidence="1">
    <location>
        <begin position="66"/>
        <end position="122"/>
    </location>
</feature>
<protein>
    <submittedName>
        <fullName evidence="2">Uncharacterized protein</fullName>
    </submittedName>
</protein>
<comment type="caution">
    <text evidence="2">The sequence shown here is derived from an EMBL/GenBank/DDBJ whole genome shotgun (WGS) entry which is preliminary data.</text>
</comment>
<dbReference type="AlphaFoldDB" id="X0X855"/>
<feature type="non-terminal residue" evidence="2">
    <location>
        <position position="186"/>
    </location>
</feature>
<proteinExistence type="predicted"/>
<evidence type="ECO:0000256" key="1">
    <source>
        <dbReference type="SAM" id="MobiDB-lite"/>
    </source>
</evidence>
<reference evidence="2" key="1">
    <citation type="journal article" date="2014" name="Front. Microbiol.">
        <title>High frequency of phylogenetically diverse reductive dehalogenase-homologous genes in deep subseafloor sedimentary metagenomes.</title>
        <authorList>
            <person name="Kawai M."/>
            <person name="Futagami T."/>
            <person name="Toyoda A."/>
            <person name="Takaki Y."/>
            <person name="Nishi S."/>
            <person name="Hori S."/>
            <person name="Arai W."/>
            <person name="Tsubouchi T."/>
            <person name="Morono Y."/>
            <person name="Uchiyama I."/>
            <person name="Ito T."/>
            <person name="Fujiyama A."/>
            <person name="Inagaki F."/>
            <person name="Takami H."/>
        </authorList>
    </citation>
    <scope>NUCLEOTIDE SEQUENCE</scope>
    <source>
        <strain evidence="2">Expedition CK06-06</strain>
    </source>
</reference>
<gene>
    <name evidence="2" type="ORF">S01H1_71996</name>
</gene>
<dbReference type="EMBL" id="BARS01047982">
    <property type="protein sequence ID" value="GAG31577.1"/>
    <property type="molecule type" value="Genomic_DNA"/>
</dbReference>
<feature type="compositionally biased region" description="Gly residues" evidence="1">
    <location>
        <begin position="108"/>
        <end position="118"/>
    </location>
</feature>
<organism evidence="2">
    <name type="scientific">marine sediment metagenome</name>
    <dbReference type="NCBI Taxonomy" id="412755"/>
    <lineage>
        <taxon>unclassified sequences</taxon>
        <taxon>metagenomes</taxon>
        <taxon>ecological metagenomes</taxon>
    </lineage>
</organism>
<evidence type="ECO:0000313" key="2">
    <source>
        <dbReference type="EMBL" id="GAG31577.1"/>
    </source>
</evidence>
<name>X0X855_9ZZZZ</name>
<feature type="compositionally biased region" description="Low complexity" evidence="1">
    <location>
        <begin position="77"/>
        <end position="94"/>
    </location>
</feature>
<sequence>MADQKITELPLDSTPASTDLIVTVKDPTGTPVNRGVEFANVGKAHTIASHSDTTATGLELETLTDSSDASSLHSHTTDNLNDTNATGANLNTLTEGGNATGLHSHPGAGSGDVVGPGTGSTDNAIARFDGTTGQLLQNSAVSIDDDGNISPTGSIDLNVAVAPAYKEGRLFYDSDVKSISYYPDES</sequence>